<evidence type="ECO:0000313" key="2">
    <source>
        <dbReference type="Proteomes" id="UP000472274"/>
    </source>
</evidence>
<dbReference type="AlphaFoldDB" id="A0A674J222"/>
<dbReference type="GO" id="GO:0005737">
    <property type="term" value="C:cytoplasm"/>
    <property type="evidence" value="ECO:0007669"/>
    <property type="project" value="TreeGrafter"/>
</dbReference>
<dbReference type="PANTHER" id="PTHR13017">
    <property type="entry name" value="5-FORMYLTETRAHYDROFOLATE CYCLO-LIGASE-RELATED"/>
    <property type="match status" value="1"/>
</dbReference>
<dbReference type="Ensembl" id="ENSTMTT00000014046.1">
    <property type="protein sequence ID" value="ENSTMTP00000013574.1"/>
    <property type="gene ID" value="ENSTMTG00000009862.1"/>
</dbReference>
<dbReference type="InterPro" id="IPR002698">
    <property type="entry name" value="FTHF_cligase"/>
</dbReference>
<organism evidence="1 2">
    <name type="scientific">Terrapene triunguis</name>
    <name type="common">Three-toed box turtle</name>
    <dbReference type="NCBI Taxonomy" id="2587831"/>
    <lineage>
        <taxon>Eukaryota</taxon>
        <taxon>Metazoa</taxon>
        <taxon>Chordata</taxon>
        <taxon>Craniata</taxon>
        <taxon>Vertebrata</taxon>
        <taxon>Euteleostomi</taxon>
        <taxon>Archelosauria</taxon>
        <taxon>Testudinata</taxon>
        <taxon>Testudines</taxon>
        <taxon>Cryptodira</taxon>
        <taxon>Durocryptodira</taxon>
        <taxon>Testudinoidea</taxon>
        <taxon>Emydidae</taxon>
        <taxon>Terrapene</taxon>
    </lineage>
</organism>
<proteinExistence type="predicted"/>
<reference evidence="1" key="2">
    <citation type="submission" date="2025-09" db="UniProtKB">
        <authorList>
            <consortium name="Ensembl"/>
        </authorList>
    </citation>
    <scope>IDENTIFICATION</scope>
</reference>
<name>A0A674J222_9SAUR</name>
<dbReference type="GeneTree" id="ENSGT00960000192175"/>
<protein>
    <recommendedName>
        <fullName evidence="3">Methenyltetrahydrofolate synthetase domain containing</fullName>
    </recommendedName>
</protein>
<dbReference type="Proteomes" id="UP000472274">
    <property type="component" value="Unplaced"/>
</dbReference>
<evidence type="ECO:0000313" key="1">
    <source>
        <dbReference type="Ensembl" id="ENSTMTP00000013574.1"/>
    </source>
</evidence>
<reference evidence="1" key="1">
    <citation type="submission" date="2025-08" db="UniProtKB">
        <authorList>
            <consortium name="Ensembl"/>
        </authorList>
    </citation>
    <scope>IDENTIFICATION</scope>
</reference>
<dbReference type="PANTHER" id="PTHR13017:SF0">
    <property type="entry name" value="METHENYLTETRAHYDROFOLATE SYNTHASE DOMAIN-CONTAINING PROTEIN"/>
    <property type="match status" value="1"/>
</dbReference>
<sequence>DSVSKWDIRTKIWDYLEANNLADFPRPVHHRIPNFKVLGENGCHQATASPPMQVDGE</sequence>
<accession>A0A674J222</accession>
<dbReference type="InParanoid" id="A0A674J222"/>
<keyword evidence="2" id="KW-1185">Reference proteome</keyword>
<evidence type="ECO:0008006" key="3">
    <source>
        <dbReference type="Google" id="ProtNLM"/>
    </source>
</evidence>